<accession>A0ACC0V0P2</accession>
<protein>
    <submittedName>
        <fullName evidence="1">Uncharacterized protein</fullName>
    </submittedName>
</protein>
<reference evidence="1" key="1">
    <citation type="submission" date="2022-10" db="EMBL/GenBank/DDBJ databases">
        <title>Complete Genome of Trichothecium roseum strain YXFP-22015, a Plant Pathogen Isolated from Citrus.</title>
        <authorList>
            <person name="Wang Y."/>
            <person name="Zhu L."/>
        </authorList>
    </citation>
    <scope>NUCLEOTIDE SEQUENCE</scope>
    <source>
        <strain evidence="1">YXFP-22015</strain>
    </source>
</reference>
<keyword evidence="2" id="KW-1185">Reference proteome</keyword>
<dbReference type="Proteomes" id="UP001163324">
    <property type="component" value="Chromosome 5"/>
</dbReference>
<proteinExistence type="predicted"/>
<sequence length="386" mass="43500">MAPPPAPWLWFFVFLLSFYDARLAYGFATLTDDDLRNIPSPGDDFDIEKGSLLAPILTPRVPGTEGSAKVQRFFVDWWRDNLSDWEIIQQNSTSKTPATGDEDVPFMNIILRRDPPWAKEGDVGRLTLVAHYDSLITPEGFIGAIDSAAPCAMLMHVARSIDSALSAKWKGMEGEGEDGLEPAKGVQILLLDGEEAFVKWSKTDSLYGARSLAAEWESTSYGTMSAYRSPLQSISLFVLLDLLGAKGPTIPSYFLPTHWAYRNMAMLEKRMRDLDILEAKPESAFFPDADKTAARFSRGYVEDDHVPFMQRGVDILHLIPSPFPRVWHKMEDDGEHLDLPTCRDWAKIVTAFTVEWMEVNEHMPQLAPKAEKKTAVQEERSQRTEL</sequence>
<gene>
    <name evidence="1" type="ORF">N3K66_005801</name>
</gene>
<dbReference type="EMBL" id="CM047944">
    <property type="protein sequence ID" value="KAI9899340.1"/>
    <property type="molecule type" value="Genomic_DNA"/>
</dbReference>
<organism evidence="1 2">
    <name type="scientific">Trichothecium roseum</name>
    <dbReference type="NCBI Taxonomy" id="47278"/>
    <lineage>
        <taxon>Eukaryota</taxon>
        <taxon>Fungi</taxon>
        <taxon>Dikarya</taxon>
        <taxon>Ascomycota</taxon>
        <taxon>Pezizomycotina</taxon>
        <taxon>Sordariomycetes</taxon>
        <taxon>Hypocreomycetidae</taxon>
        <taxon>Hypocreales</taxon>
        <taxon>Hypocreales incertae sedis</taxon>
        <taxon>Trichothecium</taxon>
    </lineage>
</organism>
<name>A0ACC0V0P2_9HYPO</name>
<evidence type="ECO:0000313" key="2">
    <source>
        <dbReference type="Proteomes" id="UP001163324"/>
    </source>
</evidence>
<comment type="caution">
    <text evidence="1">The sequence shown here is derived from an EMBL/GenBank/DDBJ whole genome shotgun (WGS) entry which is preliminary data.</text>
</comment>
<evidence type="ECO:0000313" key="1">
    <source>
        <dbReference type="EMBL" id="KAI9899340.1"/>
    </source>
</evidence>